<dbReference type="OrthoDB" id="6621371at2759"/>
<dbReference type="GeneID" id="105270589"/>
<evidence type="ECO:0000313" key="4">
    <source>
        <dbReference type="RefSeq" id="XP_011309967.1"/>
    </source>
</evidence>
<organism evidence="2 4">
    <name type="scientific">Fopius arisanus</name>
    <dbReference type="NCBI Taxonomy" id="64838"/>
    <lineage>
        <taxon>Eukaryota</taxon>
        <taxon>Metazoa</taxon>
        <taxon>Ecdysozoa</taxon>
        <taxon>Arthropoda</taxon>
        <taxon>Hexapoda</taxon>
        <taxon>Insecta</taxon>
        <taxon>Pterygota</taxon>
        <taxon>Neoptera</taxon>
        <taxon>Endopterygota</taxon>
        <taxon>Hymenoptera</taxon>
        <taxon>Apocrita</taxon>
        <taxon>Ichneumonoidea</taxon>
        <taxon>Braconidae</taxon>
        <taxon>Opiinae</taxon>
        <taxon>Fopius</taxon>
    </lineage>
</organism>
<evidence type="ECO:0000313" key="2">
    <source>
        <dbReference type="Proteomes" id="UP000694866"/>
    </source>
</evidence>
<accession>A0A9R1TJ77</accession>
<proteinExistence type="predicted"/>
<protein>
    <submittedName>
        <fullName evidence="3 4">Uncharacterized protein isoform X5</fullName>
    </submittedName>
</protein>
<sequence length="826" mass="92907">MKMVVSHRETSISSNIRAIIEQLNLNPVERRRLIDRTCDNEAIRAVSSPAKITIGVYGCREKNIDFYNGRGEDTSGITFTRDKSEKKLEERCEGKCKFDATYKTKMEIFNAQSKEKMKNFDSYHPERAQEMVTSPSGKVTIGVWDADKEVAVKRVGSFVKVIREQEVDGGKRCVVVSRSRKAEVRQRIPPEDKDFIEVTRTQDIVERITATPKEDLPKLESASLSHTAAHHRMAIRPKNRRPPRRATPSSNASTIIVISESSSTLDSLEPLMSSPRSSPVNEKVASIQRKSSSRLSRTSDIFNELQRKPASVASSLSPDSLDSHPSGRIILDNSELETIAVVRRATNRVPPLGGSEVLEELESRLPRTMFSNGRLASKSPDSLDNSFSKSSECFDKLMEHEDVKPPAGQMKLQTSISKSIEGFQMISEDPGPEVRPMPRRLSTAISKSTEGFEKIVMEGDEPRPNTRRFLLPISKSSDVVSKSSDSLHVLEALISDDSIERRRSSLEMRPSRANNTKLISMSSENFDVLEHENKKNSASDVSLSRQTGKRHCKIISKSSESFQTIEKSLEGNRIRVDFGKPVWRSGKRLSCESSQIFEERNERNTSKRLSSTTVIDIVPREDMSKPRVQKSSESLDLGSTDTLDSERRNKSGSTETLDSLEKEGEQERHHNDIDDDKRKMQVGCGSITTSHTIHNLEDPWRKSELVPAKVTAPSSEDAKIMEKTYWRQSSDSKENIDIHQLLALTIVSRISDNGNNQRNSIPFPKKKLASPPTSPIKQEDKLLFNNLLTTKNDEDLQNMLNGNISEVSTDTKSFKEKLIMFEKLGK</sequence>
<feature type="region of interest" description="Disordered" evidence="1">
    <location>
        <begin position="618"/>
        <end position="679"/>
    </location>
</feature>
<feature type="compositionally biased region" description="Polar residues" evidence="1">
    <location>
        <begin position="288"/>
        <end position="301"/>
    </location>
</feature>
<feature type="compositionally biased region" description="Polar residues" evidence="1">
    <location>
        <begin position="629"/>
        <end position="642"/>
    </location>
</feature>
<feature type="compositionally biased region" description="Basic residues" evidence="1">
    <location>
        <begin position="228"/>
        <end position="244"/>
    </location>
</feature>
<dbReference type="AlphaFoldDB" id="A0A9R1TIR3"/>
<evidence type="ECO:0000313" key="3">
    <source>
        <dbReference type="RefSeq" id="XP_011309958.1"/>
    </source>
</evidence>
<dbReference type="Proteomes" id="UP000694866">
    <property type="component" value="Unplaced"/>
</dbReference>
<feature type="region of interest" description="Disordered" evidence="1">
    <location>
        <begin position="210"/>
        <end position="328"/>
    </location>
</feature>
<dbReference type="RefSeq" id="XP_011309958.1">
    <property type="nucleotide sequence ID" value="XM_011311656.1"/>
</dbReference>
<gene>
    <name evidence="3 4" type="primary">LOC105270589</name>
</gene>
<dbReference type="RefSeq" id="XP_011309967.1">
    <property type="nucleotide sequence ID" value="XM_011311665.1"/>
</dbReference>
<evidence type="ECO:0000256" key="1">
    <source>
        <dbReference type="SAM" id="MobiDB-lite"/>
    </source>
</evidence>
<reference evidence="3 4" key="1">
    <citation type="submission" date="2025-04" db="UniProtKB">
        <authorList>
            <consortium name="RefSeq"/>
        </authorList>
    </citation>
    <scope>IDENTIFICATION</scope>
    <source>
        <strain evidence="3 4">USDA-PBARC FA_bdor</strain>
        <tissue evidence="3 4">Whole organism</tissue>
    </source>
</reference>
<accession>A0A9R1TIR3</accession>
<feature type="compositionally biased region" description="Low complexity" evidence="1">
    <location>
        <begin position="310"/>
        <end position="326"/>
    </location>
</feature>
<feature type="region of interest" description="Disordered" evidence="1">
    <location>
        <begin position="755"/>
        <end position="776"/>
    </location>
</feature>
<keyword evidence="2" id="KW-1185">Reference proteome</keyword>
<name>A0A9R1TIR3_9HYME</name>
<feature type="compositionally biased region" description="Low complexity" evidence="1">
    <location>
        <begin position="253"/>
        <end position="264"/>
    </location>
</feature>
<feature type="compositionally biased region" description="Basic and acidic residues" evidence="1">
    <location>
        <begin position="659"/>
        <end position="679"/>
    </location>
</feature>